<evidence type="ECO:0000313" key="1">
    <source>
        <dbReference type="EMBL" id="GAA4260833.1"/>
    </source>
</evidence>
<proteinExistence type="predicted"/>
<sequence length="85" mass="9342">MAWALRLPRLWLRARPAQLDEAGARWRATPPCTALATAGPSNLHIAVWLRGLAHLYEFTTTTLADLDVEQVETMVIGAAAKRPGH</sequence>
<gene>
    <name evidence="1" type="ORF">GCM10022255_091080</name>
</gene>
<protein>
    <submittedName>
        <fullName evidence="1">Uncharacterized protein</fullName>
    </submittedName>
</protein>
<dbReference type="EMBL" id="BAABAT010000042">
    <property type="protein sequence ID" value="GAA4260833.1"/>
    <property type="molecule type" value="Genomic_DNA"/>
</dbReference>
<organism evidence="1 2">
    <name type="scientific">Dactylosporangium darangshiense</name>
    <dbReference type="NCBI Taxonomy" id="579108"/>
    <lineage>
        <taxon>Bacteria</taxon>
        <taxon>Bacillati</taxon>
        <taxon>Actinomycetota</taxon>
        <taxon>Actinomycetes</taxon>
        <taxon>Micromonosporales</taxon>
        <taxon>Micromonosporaceae</taxon>
        <taxon>Dactylosporangium</taxon>
    </lineage>
</organism>
<evidence type="ECO:0000313" key="2">
    <source>
        <dbReference type="Proteomes" id="UP001500620"/>
    </source>
</evidence>
<reference evidence="2" key="1">
    <citation type="journal article" date="2019" name="Int. J. Syst. Evol. Microbiol.">
        <title>The Global Catalogue of Microorganisms (GCM) 10K type strain sequencing project: providing services to taxonomists for standard genome sequencing and annotation.</title>
        <authorList>
            <consortium name="The Broad Institute Genomics Platform"/>
            <consortium name="The Broad Institute Genome Sequencing Center for Infectious Disease"/>
            <person name="Wu L."/>
            <person name="Ma J."/>
        </authorList>
    </citation>
    <scope>NUCLEOTIDE SEQUENCE [LARGE SCALE GENOMIC DNA]</scope>
    <source>
        <strain evidence="2">JCM 17441</strain>
    </source>
</reference>
<comment type="caution">
    <text evidence="1">The sequence shown here is derived from an EMBL/GenBank/DDBJ whole genome shotgun (WGS) entry which is preliminary data.</text>
</comment>
<name>A0ABP8DP45_9ACTN</name>
<keyword evidence="2" id="KW-1185">Reference proteome</keyword>
<dbReference type="RefSeq" id="WP_345137742.1">
    <property type="nucleotide sequence ID" value="NZ_BAABAT010000042.1"/>
</dbReference>
<dbReference type="Proteomes" id="UP001500620">
    <property type="component" value="Unassembled WGS sequence"/>
</dbReference>
<accession>A0ABP8DP45</accession>